<dbReference type="RefSeq" id="WP_005951439.1">
    <property type="nucleotide sequence ID" value="NZ_CP136423.1"/>
</dbReference>
<name>C0CR01_BLAHS</name>
<dbReference type="HOGENOM" id="CLU_208976_0_0_9"/>
<protein>
    <submittedName>
        <fullName evidence="1">Uncharacterized protein</fullName>
    </submittedName>
</protein>
<dbReference type="AlphaFoldDB" id="C0CR01"/>
<gene>
    <name evidence="1" type="ORF">RUMHYD_03314</name>
</gene>
<dbReference type="Proteomes" id="UP000003100">
    <property type="component" value="Unassembled WGS sequence"/>
</dbReference>
<evidence type="ECO:0000313" key="2">
    <source>
        <dbReference type="Proteomes" id="UP000003100"/>
    </source>
</evidence>
<dbReference type="PATRIC" id="fig|476272.21.peg.590"/>
<keyword evidence="2" id="KW-1185">Reference proteome</keyword>
<evidence type="ECO:0000313" key="1">
    <source>
        <dbReference type="EMBL" id="EEG47764.1"/>
    </source>
</evidence>
<comment type="caution">
    <text evidence="1">The sequence shown here is derived from an EMBL/GenBank/DDBJ whole genome shotgun (WGS) entry which is preliminary data.</text>
</comment>
<organism evidence="1 2">
    <name type="scientific">Blautia hydrogenotrophica (strain DSM 10507 / JCM 14656 / S5a33)</name>
    <name type="common">Ruminococcus hydrogenotrophicus</name>
    <dbReference type="NCBI Taxonomy" id="476272"/>
    <lineage>
        <taxon>Bacteria</taxon>
        <taxon>Bacillati</taxon>
        <taxon>Bacillota</taxon>
        <taxon>Clostridia</taxon>
        <taxon>Lachnospirales</taxon>
        <taxon>Lachnospiraceae</taxon>
        <taxon>Blautia</taxon>
    </lineage>
</organism>
<reference evidence="1 2" key="1">
    <citation type="submission" date="2009-01" db="EMBL/GenBank/DDBJ databases">
        <authorList>
            <person name="Fulton L."/>
            <person name="Clifton S."/>
            <person name="Fulton B."/>
            <person name="Xu J."/>
            <person name="Minx P."/>
            <person name="Pepin K.H."/>
            <person name="Johnson M."/>
            <person name="Bhonagiri V."/>
            <person name="Nash W.E."/>
            <person name="Mardis E.R."/>
            <person name="Wilson R.K."/>
        </authorList>
    </citation>
    <scope>NUCLEOTIDE SEQUENCE [LARGE SCALE GENOMIC DNA]</scope>
    <source>
        <strain evidence="2">DSM 10507 / JCM 14656 / S5a33</strain>
    </source>
</reference>
<dbReference type="EMBL" id="ACBZ01000177">
    <property type="protein sequence ID" value="EEG47764.1"/>
    <property type="molecule type" value="Genomic_DNA"/>
</dbReference>
<proteinExistence type="predicted"/>
<accession>C0CR01</accession>
<sequence>MPKTIAQLAIMNWIENHFGICNLDIKFTDSREAFVTDSNGDTLILKYDSDTRNVYAI</sequence>
<dbReference type="GeneID" id="86822259"/>
<reference evidence="1 2" key="2">
    <citation type="submission" date="2009-02" db="EMBL/GenBank/DDBJ databases">
        <title>Draft genome sequence of Blautia hydrogenotrophica DSM 10507 (Ruminococcus hydrogenotrophicus DSM 10507).</title>
        <authorList>
            <person name="Sudarsanam P."/>
            <person name="Ley R."/>
            <person name="Guruge J."/>
            <person name="Turnbaugh P.J."/>
            <person name="Mahowald M."/>
            <person name="Liep D."/>
            <person name="Gordon J."/>
        </authorList>
    </citation>
    <scope>NUCLEOTIDE SEQUENCE [LARGE SCALE GENOMIC DNA]</scope>
    <source>
        <strain evidence="2">DSM 10507 / JCM 14656 / S5a33</strain>
    </source>
</reference>